<dbReference type="AlphaFoldDB" id="A0A9W9P6T0"/>
<gene>
    <name evidence="3" type="ORF">N7468_003526</name>
</gene>
<evidence type="ECO:0000259" key="2">
    <source>
        <dbReference type="SMART" id="SM00974"/>
    </source>
</evidence>
<reference evidence="3" key="1">
    <citation type="submission" date="2022-11" db="EMBL/GenBank/DDBJ databases">
        <authorList>
            <person name="Petersen C."/>
        </authorList>
    </citation>
    <scope>NUCLEOTIDE SEQUENCE</scope>
    <source>
        <strain evidence="3">IBT 19713</strain>
    </source>
</reference>
<organism evidence="3 4">
    <name type="scientific">Penicillium chermesinum</name>
    <dbReference type="NCBI Taxonomy" id="63820"/>
    <lineage>
        <taxon>Eukaryota</taxon>
        <taxon>Fungi</taxon>
        <taxon>Dikarya</taxon>
        <taxon>Ascomycota</taxon>
        <taxon>Pezizomycotina</taxon>
        <taxon>Eurotiomycetes</taxon>
        <taxon>Eurotiomycetidae</taxon>
        <taxon>Eurotiales</taxon>
        <taxon>Aspergillaceae</taxon>
        <taxon>Penicillium</taxon>
    </lineage>
</organism>
<proteinExistence type="predicted"/>
<dbReference type="PANTHER" id="PTHR28094:SF2">
    <property type="entry name" value="BACTERIOPHAGE T5 ORF172 DNA-BINDING DOMAIN-CONTAINING PROTEIN"/>
    <property type="match status" value="1"/>
</dbReference>
<dbReference type="PANTHER" id="PTHR28094">
    <property type="entry name" value="MEIOTICALLY UP-REGULATED GENE 113 PROTEIN"/>
    <property type="match status" value="1"/>
</dbReference>
<protein>
    <recommendedName>
        <fullName evidence="2">Bacteriophage T5 Orf172 DNA-binding domain-containing protein</fullName>
    </recommendedName>
</protein>
<feature type="region of interest" description="Disordered" evidence="1">
    <location>
        <begin position="306"/>
        <end position="341"/>
    </location>
</feature>
<feature type="region of interest" description="Disordered" evidence="1">
    <location>
        <begin position="400"/>
        <end position="421"/>
    </location>
</feature>
<feature type="region of interest" description="Disordered" evidence="1">
    <location>
        <begin position="66"/>
        <end position="91"/>
    </location>
</feature>
<accession>A0A9W9P6T0</accession>
<dbReference type="InterPro" id="IPR018306">
    <property type="entry name" value="Phage_T5_Orf172_DNA-bd"/>
</dbReference>
<dbReference type="Proteomes" id="UP001150941">
    <property type="component" value="Unassembled WGS sequence"/>
</dbReference>
<dbReference type="Pfam" id="PF10544">
    <property type="entry name" value="T5orf172"/>
    <property type="match status" value="1"/>
</dbReference>
<sequence>MPALTAQWRRLYRYSTLGIPSHLDIFFPCNYTDLWVSTEPMPHISNTPESLLPRSDSRNPATTCRGITSQGRPCRRALATSPASSPAVPPRNKVGCHEAPDLASLYCWQHKEQAMSSAPSPSNVPNPQANLKPRTSIDTLMDRLGVLEIKNEESSTKPRPGRQTAENKFNEKRRRKKAFCCFEIIDEEGEGDYRPSKPIQRPAQSRPTQGLSPVPQKPYQGRPAYVRVPSSGERTSSSPHSQSHSRPPNPRKSSSKTSSLLSWIPSALSPATTSLLLTELNKQISTADEEGYIYMFWLTPLKKTQNNAQSPMPKDIASSLLPPATSGHARLRPPGQPRSVSDAINKARDMNALTSNPTSTAPGSICLKIGRTNNVHRRLNEWTRQCSHDLTLIRYYPYTPSSPSSSPARGSYGRSTSADDALVPGRKVPHVHRVERLIHLELADLRVRDLGRCDDCGKEHREWFEVEAAKEALRRVDACVRRWVAWGESMK</sequence>
<reference evidence="3" key="2">
    <citation type="journal article" date="2023" name="IMA Fungus">
        <title>Comparative genomic study of the Penicillium genus elucidates a diverse pangenome and 15 lateral gene transfer events.</title>
        <authorList>
            <person name="Petersen C."/>
            <person name="Sorensen T."/>
            <person name="Nielsen M.R."/>
            <person name="Sondergaard T.E."/>
            <person name="Sorensen J.L."/>
            <person name="Fitzpatrick D.A."/>
            <person name="Frisvad J.C."/>
            <person name="Nielsen K.L."/>
        </authorList>
    </citation>
    <scope>NUCLEOTIDE SEQUENCE</scope>
    <source>
        <strain evidence="3">IBT 19713</strain>
    </source>
</reference>
<dbReference type="RefSeq" id="XP_058331826.1">
    <property type="nucleotide sequence ID" value="XM_058472823.1"/>
</dbReference>
<feature type="compositionally biased region" description="Low complexity" evidence="1">
    <location>
        <begin position="236"/>
        <end position="258"/>
    </location>
</feature>
<evidence type="ECO:0000256" key="1">
    <source>
        <dbReference type="SAM" id="MobiDB-lite"/>
    </source>
</evidence>
<feature type="compositionally biased region" description="Low complexity" evidence="1">
    <location>
        <begin position="114"/>
        <end position="130"/>
    </location>
</feature>
<dbReference type="EMBL" id="JAPQKS010000003">
    <property type="protein sequence ID" value="KAJ5238907.1"/>
    <property type="molecule type" value="Genomic_DNA"/>
</dbReference>
<name>A0A9W9P6T0_9EURO</name>
<dbReference type="OrthoDB" id="2417614at2759"/>
<evidence type="ECO:0000313" key="3">
    <source>
        <dbReference type="EMBL" id="KAJ5238907.1"/>
    </source>
</evidence>
<feature type="region of interest" description="Disordered" evidence="1">
    <location>
        <begin position="191"/>
        <end position="258"/>
    </location>
</feature>
<keyword evidence="4" id="KW-1185">Reference proteome</keyword>
<feature type="compositionally biased region" description="Low complexity" evidence="1">
    <location>
        <begin position="400"/>
        <end position="415"/>
    </location>
</feature>
<feature type="region of interest" description="Disordered" evidence="1">
    <location>
        <begin position="149"/>
        <end position="170"/>
    </location>
</feature>
<feature type="compositionally biased region" description="Polar residues" evidence="1">
    <location>
        <begin position="202"/>
        <end position="211"/>
    </location>
</feature>
<evidence type="ECO:0000313" key="4">
    <source>
        <dbReference type="Proteomes" id="UP001150941"/>
    </source>
</evidence>
<feature type="compositionally biased region" description="Low complexity" evidence="1">
    <location>
        <begin position="76"/>
        <end position="86"/>
    </location>
</feature>
<dbReference type="SMART" id="SM00974">
    <property type="entry name" value="T5orf172"/>
    <property type="match status" value="1"/>
</dbReference>
<dbReference type="GeneID" id="83200126"/>
<comment type="caution">
    <text evidence="3">The sequence shown here is derived from an EMBL/GenBank/DDBJ whole genome shotgun (WGS) entry which is preliminary data.</text>
</comment>
<feature type="region of interest" description="Disordered" evidence="1">
    <location>
        <begin position="114"/>
        <end position="134"/>
    </location>
</feature>
<dbReference type="InterPro" id="IPR053006">
    <property type="entry name" value="Meiosis_regulatory"/>
</dbReference>
<feature type="domain" description="Bacteriophage T5 Orf172 DNA-binding" evidence="2">
    <location>
        <begin position="361"/>
        <end position="476"/>
    </location>
</feature>